<keyword evidence="1" id="KW-1003">Cell membrane</keyword>
<dbReference type="HAMAP" id="MF_00033">
    <property type="entry name" value="MurG"/>
    <property type="match status" value="1"/>
</dbReference>
<dbReference type="InterPro" id="IPR006009">
    <property type="entry name" value="GlcNAc_MurG"/>
</dbReference>
<keyword evidence="8" id="KW-0131">Cell cycle</keyword>
<evidence type="ECO:0000256" key="7">
    <source>
        <dbReference type="ARBA" id="ARBA00023136"/>
    </source>
</evidence>
<organism evidence="12 13">
    <name type="scientific">Rubus argutus</name>
    <name type="common">Southern blackberry</name>
    <dbReference type="NCBI Taxonomy" id="59490"/>
    <lineage>
        <taxon>Eukaryota</taxon>
        <taxon>Viridiplantae</taxon>
        <taxon>Streptophyta</taxon>
        <taxon>Embryophyta</taxon>
        <taxon>Tracheophyta</taxon>
        <taxon>Spermatophyta</taxon>
        <taxon>Magnoliopsida</taxon>
        <taxon>eudicotyledons</taxon>
        <taxon>Gunneridae</taxon>
        <taxon>Pentapetalae</taxon>
        <taxon>rosids</taxon>
        <taxon>fabids</taxon>
        <taxon>Rosales</taxon>
        <taxon>Rosaceae</taxon>
        <taxon>Rosoideae</taxon>
        <taxon>Rosoideae incertae sedis</taxon>
        <taxon>Rubus</taxon>
    </lineage>
</organism>
<evidence type="ECO:0000259" key="11">
    <source>
        <dbReference type="Pfam" id="PF04101"/>
    </source>
</evidence>
<evidence type="ECO:0000256" key="8">
    <source>
        <dbReference type="ARBA" id="ARBA00023306"/>
    </source>
</evidence>
<dbReference type="Pfam" id="PF03033">
    <property type="entry name" value="Glyco_transf_28"/>
    <property type="match status" value="1"/>
</dbReference>
<keyword evidence="4" id="KW-0808">Transferase</keyword>
<dbReference type="AlphaFoldDB" id="A0AAW1WRA5"/>
<proteinExistence type="inferred from homology"/>
<dbReference type="NCBIfam" id="TIGR01133">
    <property type="entry name" value="murG"/>
    <property type="match status" value="1"/>
</dbReference>
<dbReference type="SUPFAM" id="SSF53756">
    <property type="entry name" value="UDP-Glycosyltransferase/glycogen phosphorylase"/>
    <property type="match status" value="1"/>
</dbReference>
<evidence type="ECO:0000313" key="13">
    <source>
        <dbReference type="Proteomes" id="UP001457282"/>
    </source>
</evidence>
<dbReference type="GO" id="GO:0050511">
    <property type="term" value="F:undecaprenyldiphospho-muramoylpentapeptide beta-N-acetylglucosaminyltransferase activity"/>
    <property type="evidence" value="ECO:0007669"/>
    <property type="project" value="InterPro"/>
</dbReference>
<keyword evidence="5" id="KW-0133">Cell shape</keyword>
<reference evidence="12 13" key="1">
    <citation type="journal article" date="2023" name="G3 (Bethesda)">
        <title>A chromosome-length genome assembly and annotation of blackberry (Rubus argutus, cv. 'Hillquist').</title>
        <authorList>
            <person name="Bruna T."/>
            <person name="Aryal R."/>
            <person name="Dudchenko O."/>
            <person name="Sargent D.J."/>
            <person name="Mead D."/>
            <person name="Buti M."/>
            <person name="Cavallini A."/>
            <person name="Hytonen T."/>
            <person name="Andres J."/>
            <person name="Pham M."/>
            <person name="Weisz D."/>
            <person name="Mascagni F."/>
            <person name="Usai G."/>
            <person name="Natali L."/>
            <person name="Bassil N."/>
            <person name="Fernandez G.E."/>
            <person name="Lomsadze A."/>
            <person name="Armour M."/>
            <person name="Olukolu B."/>
            <person name="Poorten T."/>
            <person name="Britton C."/>
            <person name="Davik J."/>
            <person name="Ashrafi H."/>
            <person name="Aiden E.L."/>
            <person name="Borodovsky M."/>
            <person name="Worthington M."/>
        </authorList>
    </citation>
    <scope>NUCLEOTIDE SEQUENCE [LARGE SCALE GENOMIC DNA]</scope>
    <source>
        <strain evidence="12">PI 553951</strain>
    </source>
</reference>
<dbReference type="EMBL" id="JBEDUW010000005">
    <property type="protein sequence ID" value="KAK9925815.1"/>
    <property type="molecule type" value="Genomic_DNA"/>
</dbReference>
<evidence type="ECO:0000256" key="2">
    <source>
        <dbReference type="ARBA" id="ARBA00022618"/>
    </source>
</evidence>
<evidence type="ECO:0000256" key="9">
    <source>
        <dbReference type="ARBA" id="ARBA00023316"/>
    </source>
</evidence>
<dbReference type="Proteomes" id="UP001457282">
    <property type="component" value="Unassembled WGS sequence"/>
</dbReference>
<dbReference type="Pfam" id="PF04101">
    <property type="entry name" value="Glyco_tran_28_C"/>
    <property type="match status" value="1"/>
</dbReference>
<evidence type="ECO:0000313" key="12">
    <source>
        <dbReference type="EMBL" id="KAK9925815.1"/>
    </source>
</evidence>
<keyword evidence="9" id="KW-0961">Cell wall biogenesis/degradation</keyword>
<keyword evidence="3" id="KW-0328">Glycosyltransferase</keyword>
<keyword evidence="7" id="KW-0472">Membrane</keyword>
<accession>A0AAW1WRA5</accession>
<gene>
    <name evidence="12" type="ORF">M0R45_023080</name>
</gene>
<evidence type="ECO:0000256" key="3">
    <source>
        <dbReference type="ARBA" id="ARBA00022676"/>
    </source>
</evidence>
<keyword evidence="13" id="KW-1185">Reference proteome</keyword>
<dbReference type="InterPro" id="IPR004276">
    <property type="entry name" value="GlycoTrans_28_N"/>
</dbReference>
<keyword evidence="6" id="KW-0573">Peptidoglycan synthesis</keyword>
<dbReference type="GO" id="GO:0071555">
    <property type="term" value="P:cell wall organization"/>
    <property type="evidence" value="ECO:0007669"/>
    <property type="project" value="UniProtKB-KW"/>
</dbReference>
<evidence type="ECO:0000256" key="5">
    <source>
        <dbReference type="ARBA" id="ARBA00022960"/>
    </source>
</evidence>
<dbReference type="InterPro" id="IPR007235">
    <property type="entry name" value="Glyco_trans_28_C"/>
</dbReference>
<evidence type="ECO:0000256" key="4">
    <source>
        <dbReference type="ARBA" id="ARBA00022679"/>
    </source>
</evidence>
<feature type="domain" description="Glycosyltransferase family 28 N-terminal" evidence="10">
    <location>
        <begin position="60"/>
        <end position="200"/>
    </location>
</feature>
<evidence type="ECO:0000256" key="6">
    <source>
        <dbReference type="ARBA" id="ARBA00022984"/>
    </source>
</evidence>
<name>A0AAW1WRA5_RUBAR</name>
<evidence type="ECO:0000256" key="1">
    <source>
        <dbReference type="ARBA" id="ARBA00022475"/>
    </source>
</evidence>
<dbReference type="PANTHER" id="PTHR21015">
    <property type="entry name" value="UDP-N-ACETYLGLUCOSAMINE--N-ACETYLMURAMYL-(PENTAPEPTIDE) PYROPHOSPHORYL-UNDECAPRENOL N-ACETYLGLUCOSAMINE TRANSFERASE 1"/>
    <property type="match status" value="1"/>
</dbReference>
<dbReference type="PANTHER" id="PTHR21015:SF22">
    <property type="entry name" value="GLYCOSYLTRANSFERASE"/>
    <property type="match status" value="1"/>
</dbReference>
<dbReference type="GO" id="GO:0008360">
    <property type="term" value="P:regulation of cell shape"/>
    <property type="evidence" value="ECO:0007669"/>
    <property type="project" value="UniProtKB-KW"/>
</dbReference>
<comment type="caution">
    <text evidence="12">The sequence shown here is derived from an EMBL/GenBank/DDBJ whole genome shotgun (WGS) entry which is preliminary data.</text>
</comment>
<keyword evidence="2" id="KW-0132">Cell division</keyword>
<dbReference type="GO" id="GO:0051301">
    <property type="term" value="P:cell division"/>
    <property type="evidence" value="ECO:0007669"/>
    <property type="project" value="UniProtKB-KW"/>
</dbReference>
<protein>
    <recommendedName>
        <fullName evidence="14">Undecaprenyldiphospho-muramoylpentapeptide beta-N-acetylglucosaminyltransferase</fullName>
    </recommendedName>
</protein>
<evidence type="ECO:0000259" key="10">
    <source>
        <dbReference type="Pfam" id="PF03033"/>
    </source>
</evidence>
<dbReference type="GO" id="GO:0005975">
    <property type="term" value="P:carbohydrate metabolic process"/>
    <property type="evidence" value="ECO:0007669"/>
    <property type="project" value="InterPro"/>
</dbReference>
<evidence type="ECO:0008006" key="14">
    <source>
        <dbReference type="Google" id="ProtNLM"/>
    </source>
</evidence>
<sequence>MATATTFLHLSLTPKFPTFTKHSQIRTFNFKVTFCLSLKQSNDQTLTSQNDAVPFDNLRVVFAAGGTGGHIYPAVAIADELKTTNPNTQILFLGRPKSMESRAVLTAGYDFDSVPAAKLHRPIFSPKNLFFPYYLIKSIIWSYSKLRDFDPHVVIGTGGYVSFPVGIAAVLKRVNLVIQEQNAVPGLANWALSFLADVVFVAFNSTIDCFPNGKCVVCGNPVRLSLRKNVSKAVAREQYFPKSGKTGGEVDKRAKVLLVLGGSLGANAINIALLNLYYQMLLEKEDLFIIWQTGVEAYNEMESLVKNHPRLLLKPFMLKMDLAYAAADLIVSRAGAMTCYEILATGKPSILIPSPNVAEGHQFKNASLMADLAGARVITEDELDSTTLGNAIEEILGDESKMADMSERALKAANSNASVEIAQRVLSLVNLSRANKK</sequence>
<feature type="domain" description="Glycosyl transferase family 28 C-terminal" evidence="11">
    <location>
        <begin position="256"/>
        <end position="415"/>
    </location>
</feature>
<dbReference type="CDD" id="cd03785">
    <property type="entry name" value="GT28_MurG"/>
    <property type="match status" value="1"/>
</dbReference>
<dbReference type="Gene3D" id="3.40.50.2000">
    <property type="entry name" value="Glycogen Phosphorylase B"/>
    <property type="match status" value="2"/>
</dbReference>